<evidence type="ECO:0000256" key="1">
    <source>
        <dbReference type="ARBA" id="ARBA00001946"/>
    </source>
</evidence>
<evidence type="ECO:0000256" key="2">
    <source>
        <dbReference type="ARBA" id="ARBA00004873"/>
    </source>
</evidence>
<comment type="subunit">
    <text evidence="4 15">Heterotetramer consisting of two non-identical subunits: a beta subunit (TrpG) and a large alpha subunit (TrpE).</text>
</comment>
<keyword evidence="19" id="KW-1185">Reference proteome</keyword>
<keyword evidence="7 15" id="KW-0028">Amino-acid biosynthesis</keyword>
<evidence type="ECO:0000256" key="14">
    <source>
        <dbReference type="ARBA" id="ARBA00047683"/>
    </source>
</evidence>
<dbReference type="Pfam" id="PF04715">
    <property type="entry name" value="Anth_synt_I_N"/>
    <property type="match status" value="1"/>
</dbReference>
<evidence type="ECO:0000259" key="16">
    <source>
        <dbReference type="Pfam" id="PF00425"/>
    </source>
</evidence>
<dbReference type="GO" id="GO:0046872">
    <property type="term" value="F:metal ion binding"/>
    <property type="evidence" value="ECO:0007669"/>
    <property type="project" value="UniProtKB-KW"/>
</dbReference>
<evidence type="ECO:0000256" key="12">
    <source>
        <dbReference type="ARBA" id="ARBA00023239"/>
    </source>
</evidence>
<comment type="pathway">
    <text evidence="2 15">Amino-acid biosynthesis; L-tryptophan biosynthesis; L-tryptophan from chorismate: step 1/5.</text>
</comment>
<keyword evidence="11 15" id="KW-0057">Aromatic amino acid biosynthesis</keyword>
<dbReference type="PANTHER" id="PTHR11236:SF48">
    <property type="entry name" value="ISOCHORISMATE SYNTHASE MENF"/>
    <property type="match status" value="1"/>
</dbReference>
<dbReference type="SUPFAM" id="SSF56322">
    <property type="entry name" value="ADC synthase"/>
    <property type="match status" value="1"/>
</dbReference>
<evidence type="ECO:0000256" key="7">
    <source>
        <dbReference type="ARBA" id="ARBA00022605"/>
    </source>
</evidence>
<keyword evidence="10 15" id="KW-0460">Magnesium</keyword>
<sequence length="492" mass="55250">MFTSITKEQFNAYQKQGYNRIPLLIEAPSDLDSPLSIFTKLANEPFSYLLESVEGGDKFGRYSIVGLPSKIQIKIHKNTISIYNQKELREKFDHENPLDFVEEFMDRFKVPTDLTMPRYSGGLAGYFGYETINYIEPRLCKDFLSDSLNVPDILLMLSDEVVVIDNLLGKLFIISYLDPSQDDAYDIGALRLSAYLKKLKNHVAPIETSKEIRTKSQSEFGETAFKEAIKKAKKYIYEGDVMQVVLSQRMSKPFHSDPLTLYRALRVLNPSPYMFFYHMDDHFVVGASPEILVRLEDRKVSVRPIAGTRPRGENEEEDVGLEKDLLSDPKEIAEHVQLMDLGRNDIGRVSKTGSVKVTDNMTIERYSHVMHIVSNVEGALKDSYSAMDVLKATFPAGTVSGAPKVRAMEIINELEPTKRGIYAGAVGYLGFNGDMDVAIAIRTAVIKDKTLYVQAGAGIVADSVPDNEWIETKNKARAILRAAELVQSGEDN</sequence>
<evidence type="ECO:0000259" key="17">
    <source>
        <dbReference type="Pfam" id="PF04715"/>
    </source>
</evidence>
<evidence type="ECO:0000256" key="10">
    <source>
        <dbReference type="ARBA" id="ARBA00022842"/>
    </source>
</evidence>
<evidence type="ECO:0000256" key="8">
    <source>
        <dbReference type="ARBA" id="ARBA00022723"/>
    </source>
</evidence>
<evidence type="ECO:0000256" key="15">
    <source>
        <dbReference type="RuleBase" id="RU364045"/>
    </source>
</evidence>
<keyword evidence="9 15" id="KW-0822">Tryptophan biosynthesis</keyword>
<dbReference type="InterPro" id="IPR019999">
    <property type="entry name" value="Anth_synth_I-like"/>
</dbReference>
<dbReference type="InterPro" id="IPR015890">
    <property type="entry name" value="Chorismate_C"/>
</dbReference>
<dbReference type="InterPro" id="IPR006805">
    <property type="entry name" value="Anth_synth_I_N"/>
</dbReference>
<dbReference type="EMBL" id="AAUX01000001">
    <property type="protein sequence ID" value="EAV46714.1"/>
    <property type="molecule type" value="Genomic_DNA"/>
</dbReference>
<accession>A0P5A4</accession>
<comment type="caution">
    <text evidence="18">The sequence shown here is derived from an EMBL/GenBank/DDBJ whole genome shotgun (WGS) entry which is preliminary data.</text>
</comment>
<dbReference type="Pfam" id="PF00425">
    <property type="entry name" value="Chorismate_bind"/>
    <property type="match status" value="1"/>
</dbReference>
<dbReference type="GO" id="GO:0004049">
    <property type="term" value="F:anthranilate synthase activity"/>
    <property type="evidence" value="ECO:0007669"/>
    <property type="project" value="UniProtKB-EC"/>
</dbReference>
<comment type="cofactor">
    <cofactor evidence="1 15">
        <name>Mg(2+)</name>
        <dbReference type="ChEBI" id="CHEBI:18420"/>
    </cofactor>
</comment>
<comment type="function">
    <text evidence="13 15">Part of a heterotetrameric complex that catalyzes the two-step biosynthesis of anthranilate, an intermediate in the biosynthesis of L-tryptophan. In the first step, the glutamine-binding beta subunit (TrpG) of anthranilate synthase (AS) provides the glutamine amidotransferase activity which generates ammonia as a substrate that, along with chorismate, is used in the second step, catalyzed by the large alpha subunit of AS (TrpE) to produce anthranilate. In the absence of TrpG, TrpE can synthesize anthranilate directly from chorismate and high concentrations of ammonia.</text>
</comment>
<proteinExistence type="inferred from homology"/>
<evidence type="ECO:0000256" key="5">
    <source>
        <dbReference type="ARBA" id="ARBA00012266"/>
    </source>
</evidence>
<dbReference type="EC" id="4.1.3.27" evidence="5 15"/>
<feature type="domain" description="Anthranilate synthase component I N-terminal" evidence="17">
    <location>
        <begin position="30"/>
        <end position="173"/>
    </location>
</feature>
<comment type="catalytic activity">
    <reaction evidence="14 15">
        <text>chorismate + L-glutamine = anthranilate + pyruvate + L-glutamate + H(+)</text>
        <dbReference type="Rhea" id="RHEA:21732"/>
        <dbReference type="ChEBI" id="CHEBI:15361"/>
        <dbReference type="ChEBI" id="CHEBI:15378"/>
        <dbReference type="ChEBI" id="CHEBI:16567"/>
        <dbReference type="ChEBI" id="CHEBI:29748"/>
        <dbReference type="ChEBI" id="CHEBI:29985"/>
        <dbReference type="ChEBI" id="CHEBI:58359"/>
        <dbReference type="EC" id="4.1.3.27"/>
    </reaction>
</comment>
<evidence type="ECO:0000256" key="3">
    <source>
        <dbReference type="ARBA" id="ARBA00009562"/>
    </source>
</evidence>
<evidence type="ECO:0000256" key="6">
    <source>
        <dbReference type="ARBA" id="ARBA00020653"/>
    </source>
</evidence>
<evidence type="ECO:0000256" key="11">
    <source>
        <dbReference type="ARBA" id="ARBA00023141"/>
    </source>
</evidence>
<evidence type="ECO:0000313" key="19">
    <source>
        <dbReference type="Proteomes" id="UP000054262"/>
    </source>
</evidence>
<dbReference type="PANTHER" id="PTHR11236">
    <property type="entry name" value="AMINOBENZOATE/ANTHRANILATE SYNTHASE"/>
    <property type="match status" value="1"/>
</dbReference>
<dbReference type="Gene3D" id="3.60.120.10">
    <property type="entry name" value="Anthranilate synthase"/>
    <property type="match status" value="1"/>
</dbReference>
<dbReference type="AlphaFoldDB" id="A0P5A4"/>
<dbReference type="NCBIfam" id="TIGR00564">
    <property type="entry name" value="trpE_most"/>
    <property type="match status" value="1"/>
</dbReference>
<dbReference type="Proteomes" id="UP000054262">
    <property type="component" value="Unassembled WGS sequence"/>
</dbReference>
<dbReference type="PRINTS" id="PR00095">
    <property type="entry name" value="ANTSNTHASEI"/>
</dbReference>
<dbReference type="OrthoDB" id="9803598at2"/>
<evidence type="ECO:0000256" key="13">
    <source>
        <dbReference type="ARBA" id="ARBA00025634"/>
    </source>
</evidence>
<feature type="domain" description="Chorismate-utilising enzyme C-terminal" evidence="16">
    <location>
        <begin position="223"/>
        <end position="475"/>
    </location>
</feature>
<evidence type="ECO:0000256" key="4">
    <source>
        <dbReference type="ARBA" id="ARBA00011575"/>
    </source>
</evidence>
<keyword evidence="8 15" id="KW-0479">Metal-binding</keyword>
<organism evidence="18 19">
    <name type="scientific">Methylophilales bacterium HTCC2181</name>
    <dbReference type="NCBI Taxonomy" id="383631"/>
    <lineage>
        <taxon>Bacteria</taxon>
        <taxon>Pseudomonadati</taxon>
        <taxon>Pseudomonadota</taxon>
        <taxon>Betaproteobacteria</taxon>
        <taxon>Nitrosomonadales</taxon>
        <taxon>OM43 clade</taxon>
    </lineage>
</organism>
<protein>
    <recommendedName>
        <fullName evidence="6 15">Anthranilate synthase component 1</fullName>
        <ecNumber evidence="5 15">4.1.3.27</ecNumber>
    </recommendedName>
</protein>
<dbReference type="InterPro" id="IPR005801">
    <property type="entry name" value="ADC_synthase"/>
</dbReference>
<reference evidence="18 19" key="1">
    <citation type="submission" date="2006-11" db="EMBL/GenBank/DDBJ databases">
        <authorList>
            <person name="Giovannoni S."/>
            <person name="Vergin K."/>
            <person name="Ferriera S."/>
            <person name="Johnson J."/>
            <person name="Kravitz S."/>
            <person name="Beeson K."/>
            <person name="Sutton G."/>
            <person name="Rogers Y.-H."/>
            <person name="Friedman R."/>
            <person name="Frazier M."/>
            <person name="Venter J.C."/>
        </authorList>
    </citation>
    <scope>NUCLEOTIDE SEQUENCE [LARGE SCALE GENOMIC DNA]</scope>
    <source>
        <strain evidence="18 19">HTCC2181</strain>
    </source>
</reference>
<dbReference type="UniPathway" id="UPA00035">
    <property type="reaction ID" value="UER00040"/>
</dbReference>
<name>A0P5A4_9PROT</name>
<evidence type="ECO:0000313" key="18">
    <source>
        <dbReference type="EMBL" id="EAV46714.1"/>
    </source>
</evidence>
<comment type="similarity">
    <text evidence="3 15">Belongs to the anthranilate synthase component I family.</text>
</comment>
<dbReference type="GO" id="GO:0000162">
    <property type="term" value="P:L-tryptophan biosynthetic process"/>
    <property type="evidence" value="ECO:0007669"/>
    <property type="project" value="UniProtKB-UniPathway"/>
</dbReference>
<keyword evidence="12 15" id="KW-0456">Lyase</keyword>
<evidence type="ECO:0000256" key="9">
    <source>
        <dbReference type="ARBA" id="ARBA00022822"/>
    </source>
</evidence>
<gene>
    <name evidence="15" type="primary">trpE</name>
    <name evidence="18" type="ORF">MB2181_01535</name>
</gene>
<dbReference type="InterPro" id="IPR005256">
    <property type="entry name" value="Anth_synth_I_PabB"/>
</dbReference>